<comment type="caution">
    <text evidence="2">The sequence shown here is derived from an EMBL/GenBank/DDBJ whole genome shotgun (WGS) entry which is preliminary data.</text>
</comment>
<accession>A0A2P5FP80</accession>
<evidence type="ECO:0000256" key="1">
    <source>
        <dbReference type="SAM" id="MobiDB-lite"/>
    </source>
</evidence>
<dbReference type="OrthoDB" id="10286312at2759"/>
<name>A0A2P5FP80_TREOI</name>
<feature type="region of interest" description="Disordered" evidence="1">
    <location>
        <begin position="49"/>
        <end position="68"/>
    </location>
</feature>
<dbReference type="EMBL" id="JXTC01000018">
    <property type="protein sequence ID" value="PON99543.1"/>
    <property type="molecule type" value="Genomic_DNA"/>
</dbReference>
<reference evidence="3" key="1">
    <citation type="submission" date="2016-06" db="EMBL/GenBank/DDBJ databases">
        <title>Parallel loss of symbiosis genes in relatives of nitrogen-fixing non-legume Parasponia.</title>
        <authorList>
            <person name="Van Velzen R."/>
            <person name="Holmer R."/>
            <person name="Bu F."/>
            <person name="Rutten L."/>
            <person name="Van Zeijl A."/>
            <person name="Liu W."/>
            <person name="Santuari L."/>
            <person name="Cao Q."/>
            <person name="Sharma T."/>
            <person name="Shen D."/>
            <person name="Roswanjaya Y."/>
            <person name="Wardhani T."/>
            <person name="Kalhor M.S."/>
            <person name="Jansen J."/>
            <person name="Van den Hoogen J."/>
            <person name="Gungor B."/>
            <person name="Hartog M."/>
            <person name="Hontelez J."/>
            <person name="Verver J."/>
            <person name="Yang W.-C."/>
            <person name="Schijlen E."/>
            <person name="Repin R."/>
            <person name="Schilthuizen M."/>
            <person name="Schranz E."/>
            <person name="Heidstra R."/>
            <person name="Miyata K."/>
            <person name="Fedorova E."/>
            <person name="Kohlen W."/>
            <person name="Bisseling T."/>
            <person name="Smit S."/>
            <person name="Geurts R."/>
        </authorList>
    </citation>
    <scope>NUCLEOTIDE SEQUENCE [LARGE SCALE GENOMIC DNA]</scope>
    <source>
        <strain evidence="3">cv. RG33-2</strain>
    </source>
</reference>
<protein>
    <submittedName>
        <fullName evidence="2">Uncharacterized protein</fullName>
    </submittedName>
</protein>
<dbReference type="InParanoid" id="A0A2P5FP80"/>
<proteinExistence type="predicted"/>
<gene>
    <name evidence="2" type="ORF">TorRG33x02_047100</name>
</gene>
<dbReference type="AlphaFoldDB" id="A0A2P5FP80"/>
<organism evidence="2 3">
    <name type="scientific">Trema orientale</name>
    <name type="common">Charcoal tree</name>
    <name type="synonym">Celtis orientalis</name>
    <dbReference type="NCBI Taxonomy" id="63057"/>
    <lineage>
        <taxon>Eukaryota</taxon>
        <taxon>Viridiplantae</taxon>
        <taxon>Streptophyta</taxon>
        <taxon>Embryophyta</taxon>
        <taxon>Tracheophyta</taxon>
        <taxon>Spermatophyta</taxon>
        <taxon>Magnoliopsida</taxon>
        <taxon>eudicotyledons</taxon>
        <taxon>Gunneridae</taxon>
        <taxon>Pentapetalae</taxon>
        <taxon>rosids</taxon>
        <taxon>fabids</taxon>
        <taxon>Rosales</taxon>
        <taxon>Cannabaceae</taxon>
        <taxon>Trema</taxon>
    </lineage>
</organism>
<evidence type="ECO:0000313" key="2">
    <source>
        <dbReference type="EMBL" id="PON99543.1"/>
    </source>
</evidence>
<sequence length="68" mass="7818">MDHEMSTSRANGPKCDRVIGWLDDGPRDRKWTPNAVVECGAREKMRRCTRDAQVPPSPTRVVKVRIRK</sequence>
<dbReference type="Proteomes" id="UP000237000">
    <property type="component" value="Unassembled WGS sequence"/>
</dbReference>
<evidence type="ECO:0000313" key="3">
    <source>
        <dbReference type="Proteomes" id="UP000237000"/>
    </source>
</evidence>
<keyword evidence="3" id="KW-1185">Reference proteome</keyword>